<dbReference type="InterPro" id="IPR032675">
    <property type="entry name" value="LRR_dom_sf"/>
</dbReference>
<keyword evidence="2" id="KW-0393">Immunoglobulin domain</keyword>
<feature type="domain" description="Immunoglobulin" evidence="5">
    <location>
        <begin position="62"/>
        <end position="369"/>
    </location>
</feature>
<dbReference type="SMART" id="SM00409">
    <property type="entry name" value="IG"/>
    <property type="match status" value="3"/>
</dbReference>
<dbReference type="InterPro" id="IPR003598">
    <property type="entry name" value="Ig_sub2"/>
</dbReference>
<dbReference type="GO" id="GO:0005886">
    <property type="term" value="C:plasma membrane"/>
    <property type="evidence" value="ECO:0007669"/>
    <property type="project" value="TreeGrafter"/>
</dbReference>
<evidence type="ECO:0000313" key="6">
    <source>
        <dbReference type="EMBL" id="CAG9809790.1"/>
    </source>
</evidence>
<dbReference type="GO" id="GO:0050808">
    <property type="term" value="P:synapse organization"/>
    <property type="evidence" value="ECO:0007669"/>
    <property type="project" value="TreeGrafter"/>
</dbReference>
<dbReference type="AlphaFoldDB" id="A0A9N9S5Q9"/>
<dbReference type="PANTHER" id="PTHR45080:SF38">
    <property type="entry name" value="FI23916P1-RELATED"/>
    <property type="match status" value="1"/>
</dbReference>
<evidence type="ECO:0000256" key="1">
    <source>
        <dbReference type="ARBA" id="ARBA00022737"/>
    </source>
</evidence>
<sequence>MCSNKLIRLSICRKAYTVLFILLYGLTAHITHAAISNRSKSLGNKSLATTSSTSQARFNTQGHTYRAVVGETLTLPCEVENLASSDEISYICRVTAFNRIASTGRVMSIQGTHLEGRSNIDVNTLIIVDQQIENFPRHLYNYYPNLKSISVISCGLKTLSKADLTGCKRIEKLMLNGNLITSIDSDVFEHAQNLETISFFKNRISFVPDNVFDVLKKLKNVNLEVNSGIDWSCREVKRGRSILDEVKTNLKKHFEEIEIVADTKKRSLEFFKAFEYLNNYRDFSRIIVGDSSNERINMMFRSLVLLWRRGVNVLSAKDMKVTQDDRINLVNGYNLEISELEPQDAGDYVCQIVDKVNKDQVHTVEILVPPSVRAVPSSGQITARKGGAVTLECKASGNPVPQVSWSGTGKSLSRIGEGPILTLERVERQQSGVYQCTADNSVGEAATVDMRLDVLYPPDIVTEKSWIHSGEGFEATLVCIVHADPQPTVSWFQNSFPLQPTDRRIMSSRGNRHQLTIRHVMQEDFGNYSCVADNSLGRSKKYMELSGRPGPAEFHSAPWSKSPDSYNLTWKVDSYPPLQEVRLLYRKLMMNETFQQPARWHDVILTPSSRPANEPLTHAMSFTLRGLQSGSVYEAIVQAKNRYGWNEVSDIFQFYTQRNPSDPRVEEMEFVASSTSRNKSHNQISSFRPILLLFPFLLILQLHLHKWH</sequence>
<evidence type="ECO:0000259" key="5">
    <source>
        <dbReference type="SMART" id="SM00409"/>
    </source>
</evidence>
<dbReference type="SMART" id="SM00060">
    <property type="entry name" value="FN3"/>
    <property type="match status" value="1"/>
</dbReference>
<feature type="domain" description="Immunoglobulin" evidence="5">
    <location>
        <begin position="464"/>
        <end position="548"/>
    </location>
</feature>
<dbReference type="GO" id="GO:0043025">
    <property type="term" value="C:neuronal cell body"/>
    <property type="evidence" value="ECO:0007669"/>
    <property type="project" value="TreeGrafter"/>
</dbReference>
<keyword evidence="1" id="KW-0677">Repeat</keyword>
<dbReference type="Pfam" id="PF13855">
    <property type="entry name" value="LRR_8"/>
    <property type="match status" value="1"/>
</dbReference>
<feature type="domain" description="Immunoglobulin" evidence="5">
    <location>
        <begin position="378"/>
        <end position="455"/>
    </location>
</feature>
<proteinExistence type="predicted"/>
<dbReference type="InterPro" id="IPR050958">
    <property type="entry name" value="Cell_Adh-Cytoskel_Orgn"/>
</dbReference>
<dbReference type="PANTHER" id="PTHR45080">
    <property type="entry name" value="CONTACTIN 5"/>
    <property type="match status" value="1"/>
</dbReference>
<dbReference type="Gene3D" id="2.60.40.10">
    <property type="entry name" value="Immunoglobulins"/>
    <property type="match status" value="4"/>
</dbReference>
<evidence type="ECO:0000313" key="7">
    <source>
        <dbReference type="Proteomes" id="UP001153620"/>
    </source>
</evidence>
<dbReference type="InterPro" id="IPR013098">
    <property type="entry name" value="Ig_I-set"/>
</dbReference>
<dbReference type="SUPFAM" id="SSF52058">
    <property type="entry name" value="L domain-like"/>
    <property type="match status" value="1"/>
</dbReference>
<dbReference type="InterPro" id="IPR036116">
    <property type="entry name" value="FN3_sf"/>
</dbReference>
<dbReference type="InterPro" id="IPR003599">
    <property type="entry name" value="Ig_sub"/>
</dbReference>
<reference evidence="6" key="1">
    <citation type="submission" date="2022-01" db="EMBL/GenBank/DDBJ databases">
        <authorList>
            <person name="King R."/>
        </authorList>
    </citation>
    <scope>NUCLEOTIDE SEQUENCE</scope>
</reference>
<dbReference type="SUPFAM" id="SSF48726">
    <property type="entry name" value="Immunoglobulin"/>
    <property type="match status" value="3"/>
</dbReference>
<accession>A0A9N9S5Q9</accession>
<dbReference type="CDD" id="cd00063">
    <property type="entry name" value="FN3"/>
    <property type="match status" value="1"/>
</dbReference>
<dbReference type="CDD" id="cd00096">
    <property type="entry name" value="Ig"/>
    <property type="match status" value="1"/>
</dbReference>
<dbReference type="FunFam" id="2.60.40.10:FF:001873">
    <property type="entry name" value="Uncharacterized protein, isoform C"/>
    <property type="match status" value="1"/>
</dbReference>
<dbReference type="SMART" id="SM00408">
    <property type="entry name" value="IGc2"/>
    <property type="match status" value="2"/>
</dbReference>
<dbReference type="InterPro" id="IPR013783">
    <property type="entry name" value="Ig-like_fold"/>
</dbReference>
<evidence type="ECO:0000259" key="4">
    <source>
        <dbReference type="SMART" id="SM00408"/>
    </source>
</evidence>
<name>A0A9N9S5Q9_9DIPT</name>
<dbReference type="InterPro" id="IPR003961">
    <property type="entry name" value="FN3_dom"/>
</dbReference>
<feature type="domain" description="Immunoglobulin subtype 2" evidence="4">
    <location>
        <begin position="470"/>
        <end position="537"/>
    </location>
</feature>
<dbReference type="GO" id="GO:0030424">
    <property type="term" value="C:axon"/>
    <property type="evidence" value="ECO:0007669"/>
    <property type="project" value="TreeGrafter"/>
</dbReference>
<dbReference type="GO" id="GO:0008046">
    <property type="term" value="F:axon guidance receptor activity"/>
    <property type="evidence" value="ECO:0007669"/>
    <property type="project" value="TreeGrafter"/>
</dbReference>
<evidence type="ECO:0000259" key="3">
    <source>
        <dbReference type="SMART" id="SM00060"/>
    </source>
</evidence>
<dbReference type="GO" id="GO:0007156">
    <property type="term" value="P:homophilic cell adhesion via plasma membrane adhesion molecules"/>
    <property type="evidence" value="ECO:0007669"/>
    <property type="project" value="TreeGrafter"/>
</dbReference>
<dbReference type="EMBL" id="OU895879">
    <property type="protein sequence ID" value="CAG9809790.1"/>
    <property type="molecule type" value="Genomic_DNA"/>
</dbReference>
<dbReference type="Proteomes" id="UP001153620">
    <property type="component" value="Chromosome 3"/>
</dbReference>
<dbReference type="InterPro" id="IPR036179">
    <property type="entry name" value="Ig-like_dom_sf"/>
</dbReference>
<dbReference type="Pfam" id="PF07679">
    <property type="entry name" value="I-set"/>
    <property type="match status" value="1"/>
</dbReference>
<keyword evidence="7" id="KW-1185">Reference proteome</keyword>
<dbReference type="Gene3D" id="3.80.10.10">
    <property type="entry name" value="Ribonuclease Inhibitor"/>
    <property type="match status" value="1"/>
</dbReference>
<dbReference type="Pfam" id="PF13927">
    <property type="entry name" value="Ig_3"/>
    <property type="match status" value="1"/>
</dbReference>
<dbReference type="FunFam" id="2.60.40.10:FF:001233">
    <property type="entry name" value="Uncharacterized protein, isoform B"/>
    <property type="match status" value="1"/>
</dbReference>
<gene>
    <name evidence="6" type="ORF">CHIRRI_LOCUS12610</name>
</gene>
<feature type="domain" description="Fibronectin type-III" evidence="3">
    <location>
        <begin position="548"/>
        <end position="646"/>
    </location>
</feature>
<dbReference type="OrthoDB" id="6159398at2759"/>
<dbReference type="FunFam" id="2.60.40.10:FF:000877">
    <property type="entry name" value="CLUMA_CG002357, isoform A"/>
    <property type="match status" value="1"/>
</dbReference>
<feature type="domain" description="Immunoglobulin subtype 2" evidence="4">
    <location>
        <begin position="384"/>
        <end position="443"/>
    </location>
</feature>
<dbReference type="InterPro" id="IPR001611">
    <property type="entry name" value="Leu-rich_rpt"/>
</dbReference>
<protein>
    <submittedName>
        <fullName evidence="6">Uncharacterized protein</fullName>
    </submittedName>
</protein>
<evidence type="ECO:0000256" key="2">
    <source>
        <dbReference type="ARBA" id="ARBA00023319"/>
    </source>
</evidence>
<dbReference type="SUPFAM" id="SSF49265">
    <property type="entry name" value="Fibronectin type III"/>
    <property type="match status" value="1"/>
</dbReference>
<organism evidence="6 7">
    <name type="scientific">Chironomus riparius</name>
    <dbReference type="NCBI Taxonomy" id="315576"/>
    <lineage>
        <taxon>Eukaryota</taxon>
        <taxon>Metazoa</taxon>
        <taxon>Ecdysozoa</taxon>
        <taxon>Arthropoda</taxon>
        <taxon>Hexapoda</taxon>
        <taxon>Insecta</taxon>
        <taxon>Pterygota</taxon>
        <taxon>Neoptera</taxon>
        <taxon>Endopterygota</taxon>
        <taxon>Diptera</taxon>
        <taxon>Nematocera</taxon>
        <taxon>Chironomoidea</taxon>
        <taxon>Chironomidae</taxon>
        <taxon>Chironominae</taxon>
        <taxon>Chironomus</taxon>
    </lineage>
</organism>
<reference evidence="6" key="2">
    <citation type="submission" date="2022-10" db="EMBL/GenBank/DDBJ databases">
        <authorList>
            <consortium name="ENA_rothamsted_submissions"/>
            <consortium name="culmorum"/>
            <person name="King R."/>
        </authorList>
    </citation>
    <scope>NUCLEOTIDE SEQUENCE</scope>
</reference>